<dbReference type="EMBL" id="JABEXW010000276">
    <property type="protein sequence ID" value="KAF4966708.1"/>
    <property type="molecule type" value="Genomic_DNA"/>
</dbReference>
<keyword evidence="1" id="KW-1133">Transmembrane helix</keyword>
<dbReference type="AlphaFoldDB" id="A0A8H4X998"/>
<dbReference type="OrthoDB" id="5066893at2759"/>
<sequence>MFDEPPDSLRSLICALDIVFLLLSVAAVYIPLIWRSWTYEKRKIYRGDLSIARLIVVVSLYRFAGLIYSFGLLIIDPERHTLCLRLVLALVMCPLDLKLMRFAWKTCSEVSAMCLDPTLATGPQQPSSSKATPPRSRQIIAIVPHPWPVGYTKKNNSYEGWSFGCCLFFVLFIVFPGVIITGISLHQTRRDRYWAAILMYLIPMALTILVYRLSCSTCLQCRGTSFVERVGEVFWDAWMPGSMIGVIIYFIVFVVDMKSRKEHIKDMTDVWLQLAEALAGYGG</sequence>
<evidence type="ECO:0000256" key="1">
    <source>
        <dbReference type="SAM" id="Phobius"/>
    </source>
</evidence>
<organism evidence="2 3">
    <name type="scientific">Fusarium sarcochroum</name>
    <dbReference type="NCBI Taxonomy" id="1208366"/>
    <lineage>
        <taxon>Eukaryota</taxon>
        <taxon>Fungi</taxon>
        <taxon>Dikarya</taxon>
        <taxon>Ascomycota</taxon>
        <taxon>Pezizomycotina</taxon>
        <taxon>Sordariomycetes</taxon>
        <taxon>Hypocreomycetidae</taxon>
        <taxon>Hypocreales</taxon>
        <taxon>Nectriaceae</taxon>
        <taxon>Fusarium</taxon>
        <taxon>Fusarium lateritium species complex</taxon>
    </lineage>
</organism>
<gene>
    <name evidence="2" type="ORF">FSARC_5623</name>
</gene>
<feature type="transmembrane region" description="Helical" evidence="1">
    <location>
        <begin position="54"/>
        <end position="75"/>
    </location>
</feature>
<keyword evidence="3" id="KW-1185">Reference proteome</keyword>
<protein>
    <submittedName>
        <fullName evidence="2">Uncharacterized protein</fullName>
    </submittedName>
</protein>
<reference evidence="2" key="2">
    <citation type="submission" date="2020-05" db="EMBL/GenBank/DDBJ databases">
        <authorList>
            <person name="Kim H.-S."/>
            <person name="Proctor R.H."/>
            <person name="Brown D.W."/>
        </authorList>
    </citation>
    <scope>NUCLEOTIDE SEQUENCE</scope>
    <source>
        <strain evidence="2">NRRL 20472</strain>
    </source>
</reference>
<proteinExistence type="predicted"/>
<feature type="transmembrane region" description="Helical" evidence="1">
    <location>
        <begin position="233"/>
        <end position="255"/>
    </location>
</feature>
<keyword evidence="1" id="KW-0812">Transmembrane</keyword>
<keyword evidence="1" id="KW-0472">Membrane</keyword>
<feature type="transmembrane region" description="Helical" evidence="1">
    <location>
        <begin position="12"/>
        <end position="34"/>
    </location>
</feature>
<reference evidence="2" key="1">
    <citation type="journal article" date="2020" name="BMC Genomics">
        <title>Correction to: Identification and distribution of gene clusters required for synthesis of sphingolipid metabolism inhibitors in diverse species of the filamentous fungus Fusarium.</title>
        <authorList>
            <person name="Kim H.S."/>
            <person name="Lohmar J.M."/>
            <person name="Busman M."/>
            <person name="Brown D.W."/>
            <person name="Naumann T.A."/>
            <person name="Divon H.H."/>
            <person name="Lysoe E."/>
            <person name="Uhlig S."/>
            <person name="Proctor R.H."/>
        </authorList>
    </citation>
    <scope>NUCLEOTIDE SEQUENCE</scope>
    <source>
        <strain evidence="2">NRRL 20472</strain>
    </source>
</reference>
<feature type="transmembrane region" description="Helical" evidence="1">
    <location>
        <begin position="161"/>
        <end position="181"/>
    </location>
</feature>
<dbReference type="Proteomes" id="UP000622797">
    <property type="component" value="Unassembled WGS sequence"/>
</dbReference>
<evidence type="ECO:0000313" key="3">
    <source>
        <dbReference type="Proteomes" id="UP000622797"/>
    </source>
</evidence>
<comment type="caution">
    <text evidence="2">The sequence shown here is derived from an EMBL/GenBank/DDBJ whole genome shotgun (WGS) entry which is preliminary data.</text>
</comment>
<accession>A0A8H4X998</accession>
<feature type="transmembrane region" description="Helical" evidence="1">
    <location>
        <begin position="193"/>
        <end position="213"/>
    </location>
</feature>
<name>A0A8H4X998_9HYPO</name>
<evidence type="ECO:0000313" key="2">
    <source>
        <dbReference type="EMBL" id="KAF4966708.1"/>
    </source>
</evidence>